<evidence type="ECO:0000256" key="16">
    <source>
        <dbReference type="ARBA" id="ARBA00023242"/>
    </source>
</evidence>
<feature type="binding site" evidence="25">
    <location>
        <position position="58"/>
    </location>
    <ligand>
        <name>Mg(2+)</name>
        <dbReference type="ChEBI" id="CHEBI:18420"/>
        <label>1</label>
    </ligand>
</feature>
<gene>
    <name evidence="27" type="primary">LOC116292021</name>
</gene>
<dbReference type="GO" id="GO:0005634">
    <property type="term" value="C:nucleus"/>
    <property type="evidence" value="ECO:0007669"/>
    <property type="project" value="UniProtKB-SubCell"/>
</dbReference>
<evidence type="ECO:0000256" key="24">
    <source>
        <dbReference type="ARBA" id="ARBA00049015"/>
    </source>
</evidence>
<keyword evidence="11" id="KW-0227">DNA damage</keyword>
<comment type="cofactor">
    <cofactor evidence="25">
        <name>Mg(2+)</name>
        <dbReference type="ChEBI" id="CHEBI:18420"/>
    </cofactor>
    <text evidence="25">Binds 2 magnesium ions per subunit.</text>
</comment>
<dbReference type="PANTHER" id="PTHR16222">
    <property type="entry name" value="ADP-RIBOSYLGLYCOHYDROLASE"/>
    <property type="match status" value="1"/>
</dbReference>
<comment type="similarity">
    <text evidence="5">Belongs to the ADP-ribosylglycohydrolase family.</text>
</comment>
<dbReference type="OrthoDB" id="410104at2759"/>
<organism evidence="26 27">
    <name type="scientific">Actinia tenebrosa</name>
    <name type="common">Australian red waratah sea anemone</name>
    <dbReference type="NCBI Taxonomy" id="6105"/>
    <lineage>
        <taxon>Eukaryota</taxon>
        <taxon>Metazoa</taxon>
        <taxon>Cnidaria</taxon>
        <taxon>Anthozoa</taxon>
        <taxon>Hexacorallia</taxon>
        <taxon>Actiniaria</taxon>
        <taxon>Actiniidae</taxon>
        <taxon>Actinia</taxon>
    </lineage>
</organism>
<evidence type="ECO:0000256" key="6">
    <source>
        <dbReference type="ARBA" id="ARBA00011245"/>
    </source>
</evidence>
<dbReference type="InterPro" id="IPR036705">
    <property type="entry name" value="Ribosyl_crysJ1_sf"/>
</dbReference>
<evidence type="ECO:0000256" key="3">
    <source>
        <dbReference type="ARBA" id="ARBA00004305"/>
    </source>
</evidence>
<dbReference type="InterPro" id="IPR005502">
    <property type="entry name" value="Ribosyl_crysJ1"/>
</dbReference>
<dbReference type="AlphaFoldDB" id="A0A6P8HFC8"/>
<sequence length="332" mass="36671">MAKLLDKFRGSLVGALAGDCLGSFFEGVSSIPIPIEHVKDIISKKIEQVEPGSITYSDDTAMTRAICKSLIEKQGFDDEHMAYEFSKEFFKEPNRGYGERVREVFVKLKDKVEDFRQPAREQFDGTGSYGNGAAMRISPIALYSKDSASLIEYARRSAEITHVHINGVNGAIIQAQAVFNALVIEPPNLDKNQYIDDLAEVAEILKTKISFPYELQLKEMKTLLSLPMEEITSQKVKETFGNGIRAEQAVPAAIFAFLFKGTDSVKECIHFAISLGGDTDTIASMAGAISGAYLGLQAIPESWKEKCEASKEAIDFADKVFELREKEAVKSK</sequence>
<evidence type="ECO:0000256" key="9">
    <source>
        <dbReference type="ARBA" id="ARBA00022490"/>
    </source>
</evidence>
<keyword evidence="12" id="KW-0378">Hydrolase</keyword>
<evidence type="ECO:0000256" key="23">
    <source>
        <dbReference type="ARBA" id="ARBA00043193"/>
    </source>
</evidence>
<dbReference type="InterPro" id="IPR050792">
    <property type="entry name" value="ADP-ribosylglycohydrolase"/>
</dbReference>
<dbReference type="GO" id="GO:0004649">
    <property type="term" value="F:poly(ADP-ribose) glycohydrolase activity"/>
    <property type="evidence" value="ECO:0007669"/>
    <property type="project" value="UniProtKB-EC"/>
</dbReference>
<evidence type="ECO:0000256" key="11">
    <source>
        <dbReference type="ARBA" id="ARBA00022763"/>
    </source>
</evidence>
<proteinExistence type="inferred from homology"/>
<dbReference type="FunCoup" id="A0A6P8HFC8">
    <property type="interactions" value="2459"/>
</dbReference>
<dbReference type="SUPFAM" id="SSF101478">
    <property type="entry name" value="ADP-ribosylglycohydrolase"/>
    <property type="match status" value="1"/>
</dbReference>
<dbReference type="PANTHER" id="PTHR16222:SF24">
    <property type="entry name" value="ADP-RIBOSYLHYDROLASE ARH3"/>
    <property type="match status" value="1"/>
</dbReference>
<keyword evidence="14" id="KW-0496">Mitochondrion</keyword>
<feature type="binding site" evidence="25">
    <location>
        <position position="280"/>
    </location>
    <ligand>
        <name>Mg(2+)</name>
        <dbReference type="ChEBI" id="CHEBI:18420"/>
        <label>1</label>
    </ligand>
</feature>
<dbReference type="GO" id="GO:0005694">
    <property type="term" value="C:chromosome"/>
    <property type="evidence" value="ECO:0007669"/>
    <property type="project" value="UniProtKB-SubCell"/>
</dbReference>
<evidence type="ECO:0000256" key="4">
    <source>
        <dbReference type="ARBA" id="ARBA00004496"/>
    </source>
</evidence>
<keyword evidence="13 25" id="KW-0460">Magnesium</keyword>
<feature type="binding site" evidence="25">
    <location>
        <position position="59"/>
    </location>
    <ligand>
        <name>Mg(2+)</name>
        <dbReference type="ChEBI" id="CHEBI:18420"/>
        <label>1</label>
    </ligand>
</feature>
<keyword evidence="8" id="KW-0158">Chromosome</keyword>
<evidence type="ECO:0000256" key="14">
    <source>
        <dbReference type="ARBA" id="ARBA00023128"/>
    </source>
</evidence>
<name>A0A6P8HFC8_ACTTE</name>
<dbReference type="GeneID" id="116292021"/>
<dbReference type="InParanoid" id="A0A6P8HFC8"/>
<dbReference type="Proteomes" id="UP000515163">
    <property type="component" value="Unplaced"/>
</dbReference>
<comment type="subunit">
    <text evidence="6">Monomer.</text>
</comment>
<keyword evidence="9" id="KW-0963">Cytoplasm</keyword>
<feature type="binding site" evidence="25">
    <location>
        <position position="278"/>
    </location>
    <ligand>
        <name>Mg(2+)</name>
        <dbReference type="ChEBI" id="CHEBI:18420"/>
        <label>1</label>
    </ligand>
</feature>
<keyword evidence="15" id="KW-0234">DNA repair</keyword>
<feature type="binding site" evidence="25">
    <location>
        <position position="57"/>
    </location>
    <ligand>
        <name>Mg(2+)</name>
        <dbReference type="ChEBI" id="CHEBI:18420"/>
        <label>1</label>
    </ligand>
</feature>
<dbReference type="Pfam" id="PF03747">
    <property type="entry name" value="ADP_ribosyl_GH"/>
    <property type="match status" value="1"/>
</dbReference>
<comment type="catalytic activity">
    <reaction evidence="24">
        <text>alpha-NAD(+) + H2O = ADP-D-ribose + nicotinamide + H(+)</text>
        <dbReference type="Rhea" id="RHEA:68792"/>
        <dbReference type="ChEBI" id="CHEBI:15377"/>
        <dbReference type="ChEBI" id="CHEBI:15378"/>
        <dbReference type="ChEBI" id="CHEBI:17154"/>
        <dbReference type="ChEBI" id="CHEBI:57967"/>
        <dbReference type="ChEBI" id="CHEBI:77017"/>
    </reaction>
</comment>
<evidence type="ECO:0000313" key="27">
    <source>
        <dbReference type="RefSeq" id="XP_031555114.1"/>
    </source>
</evidence>
<evidence type="ECO:0000256" key="2">
    <source>
        <dbReference type="ARBA" id="ARBA00004286"/>
    </source>
</evidence>
<evidence type="ECO:0000256" key="8">
    <source>
        <dbReference type="ARBA" id="ARBA00022454"/>
    </source>
</evidence>
<evidence type="ECO:0000256" key="19">
    <source>
        <dbReference type="ARBA" id="ARBA00042471"/>
    </source>
</evidence>
<evidence type="ECO:0000256" key="13">
    <source>
        <dbReference type="ARBA" id="ARBA00022842"/>
    </source>
</evidence>
<reference evidence="27" key="1">
    <citation type="submission" date="2025-08" db="UniProtKB">
        <authorList>
            <consortium name="RefSeq"/>
        </authorList>
    </citation>
    <scope>IDENTIFICATION</scope>
    <source>
        <tissue evidence="27">Tentacle</tissue>
    </source>
</reference>
<accession>A0A6P8HFC8</accession>
<dbReference type="EC" id="3.2.1.143" evidence="7"/>
<evidence type="ECO:0000256" key="18">
    <source>
        <dbReference type="ARBA" id="ARBA00042398"/>
    </source>
</evidence>
<evidence type="ECO:0000256" key="20">
    <source>
        <dbReference type="ARBA" id="ARBA00042722"/>
    </source>
</evidence>
<dbReference type="KEGG" id="aten:116292021"/>
<dbReference type="GO" id="GO:0140290">
    <property type="term" value="P:peptidyl-serine ADP-deribosylation"/>
    <property type="evidence" value="ECO:0007669"/>
    <property type="project" value="UniProtKB-ARBA"/>
</dbReference>
<dbReference type="GO" id="GO:0005759">
    <property type="term" value="C:mitochondrial matrix"/>
    <property type="evidence" value="ECO:0007669"/>
    <property type="project" value="UniProtKB-SubCell"/>
</dbReference>
<evidence type="ECO:0000256" key="5">
    <source>
        <dbReference type="ARBA" id="ARBA00010702"/>
    </source>
</evidence>
<evidence type="ECO:0000256" key="10">
    <source>
        <dbReference type="ARBA" id="ARBA00022723"/>
    </source>
</evidence>
<evidence type="ECO:0000256" key="21">
    <source>
        <dbReference type="ARBA" id="ARBA00042850"/>
    </source>
</evidence>
<evidence type="ECO:0000313" key="26">
    <source>
        <dbReference type="Proteomes" id="UP000515163"/>
    </source>
</evidence>
<protein>
    <recommendedName>
        <fullName evidence="17">ADP-ribosylhydrolase ARH3</fullName>
        <ecNumber evidence="7">3.2.1.143</ecNumber>
    </recommendedName>
    <alternativeName>
        <fullName evidence="18">ADP-ribose glycohydrolase ARH3</fullName>
    </alternativeName>
    <alternativeName>
        <fullName evidence="19">ADP-ribosylhydrolase 3</fullName>
    </alternativeName>
    <alternativeName>
        <fullName evidence="22">O-acetyl-ADP-ribose deacetylase ARH3</fullName>
    </alternativeName>
    <alternativeName>
        <fullName evidence="23">Poly(ADP-ribose) glycohydrolase ARH3</fullName>
    </alternativeName>
    <alternativeName>
        <fullName evidence="21">[Protein ADP-ribosylarginine] hydrolase-like protein 2</fullName>
    </alternativeName>
    <alternativeName>
        <fullName evidence="20">[Protein ADP-ribosylserine] hydrolase</fullName>
    </alternativeName>
</protein>
<keyword evidence="10 25" id="KW-0479">Metal-binding</keyword>
<evidence type="ECO:0000256" key="7">
    <source>
        <dbReference type="ARBA" id="ARBA00012255"/>
    </source>
</evidence>
<dbReference type="FunFam" id="1.10.4080.10:FF:000001">
    <property type="entry name" value="ADP-ribose glycohydrolase ARH3"/>
    <property type="match status" value="1"/>
</dbReference>
<comment type="subcellular location">
    <subcellularLocation>
        <location evidence="2">Chromosome</location>
    </subcellularLocation>
    <subcellularLocation>
        <location evidence="4">Cytoplasm</location>
    </subcellularLocation>
    <subcellularLocation>
        <location evidence="3">Mitochondrion matrix</location>
    </subcellularLocation>
    <subcellularLocation>
        <location evidence="1">Nucleus</location>
    </subcellularLocation>
</comment>
<dbReference type="GO" id="GO:0046872">
    <property type="term" value="F:metal ion binding"/>
    <property type="evidence" value="ECO:0007669"/>
    <property type="project" value="UniProtKB-KW"/>
</dbReference>
<evidence type="ECO:0000256" key="15">
    <source>
        <dbReference type="ARBA" id="ARBA00023204"/>
    </source>
</evidence>
<dbReference type="RefSeq" id="XP_031555114.1">
    <property type="nucleotide sequence ID" value="XM_031699254.1"/>
</dbReference>
<dbReference type="Gene3D" id="1.10.4080.10">
    <property type="entry name" value="ADP-ribosylation/Crystallin J1"/>
    <property type="match status" value="1"/>
</dbReference>
<evidence type="ECO:0000256" key="25">
    <source>
        <dbReference type="PIRSR" id="PIRSR605502-1"/>
    </source>
</evidence>
<evidence type="ECO:0000256" key="1">
    <source>
        <dbReference type="ARBA" id="ARBA00004123"/>
    </source>
</evidence>
<keyword evidence="16" id="KW-0539">Nucleus</keyword>
<keyword evidence="26" id="KW-1185">Reference proteome</keyword>
<feature type="binding site" evidence="25">
    <location>
        <position position="281"/>
    </location>
    <ligand>
        <name>Mg(2+)</name>
        <dbReference type="ChEBI" id="CHEBI:18420"/>
        <label>1</label>
    </ligand>
</feature>
<evidence type="ECO:0000256" key="17">
    <source>
        <dbReference type="ARBA" id="ARBA00041057"/>
    </source>
</evidence>
<evidence type="ECO:0000256" key="12">
    <source>
        <dbReference type="ARBA" id="ARBA00022801"/>
    </source>
</evidence>
<evidence type="ECO:0000256" key="22">
    <source>
        <dbReference type="ARBA" id="ARBA00043187"/>
    </source>
</evidence>
<dbReference type="GO" id="GO:0006281">
    <property type="term" value="P:DNA repair"/>
    <property type="evidence" value="ECO:0007669"/>
    <property type="project" value="UniProtKB-KW"/>
</dbReference>